<evidence type="ECO:0000313" key="3">
    <source>
        <dbReference type="Proteomes" id="UP001165384"/>
    </source>
</evidence>
<protein>
    <submittedName>
        <fullName evidence="2">NAD(+)--dinitrogen-reductase ADP-D-ribosyltransferase</fullName>
    </submittedName>
</protein>
<feature type="region of interest" description="Disordered" evidence="1">
    <location>
        <begin position="1"/>
        <end position="58"/>
    </location>
</feature>
<accession>A0ABS9K185</accession>
<dbReference type="RefSeq" id="WP_275709388.1">
    <property type="nucleotide sequence ID" value="NZ_JAKLTN010000001.1"/>
</dbReference>
<gene>
    <name evidence="2" type="ORF">LZ012_08035</name>
</gene>
<dbReference type="EMBL" id="JAKLTN010000001">
    <property type="protein sequence ID" value="MCG2576942.1"/>
    <property type="molecule type" value="Genomic_DNA"/>
</dbReference>
<dbReference type="Proteomes" id="UP001165384">
    <property type="component" value="Unassembled WGS sequence"/>
</dbReference>
<proteinExistence type="predicted"/>
<name>A0ABS9K185_9RHOO</name>
<dbReference type="Pfam" id="PF07357">
    <property type="entry name" value="DRAT"/>
    <property type="match status" value="1"/>
</dbReference>
<organism evidence="2 3">
    <name type="scientific">Dechloromonas hankyongensis</name>
    <dbReference type="NCBI Taxonomy" id="2908002"/>
    <lineage>
        <taxon>Bacteria</taxon>
        <taxon>Pseudomonadati</taxon>
        <taxon>Pseudomonadota</taxon>
        <taxon>Betaproteobacteria</taxon>
        <taxon>Rhodocyclales</taxon>
        <taxon>Azonexaceae</taxon>
        <taxon>Dechloromonas</taxon>
    </lineage>
</organism>
<reference evidence="2" key="1">
    <citation type="submission" date="2022-01" db="EMBL/GenBank/DDBJ databases">
        <authorList>
            <person name="Jo J.-H."/>
            <person name="Im W.-T."/>
        </authorList>
    </citation>
    <scope>NUCLEOTIDE SEQUENCE</scope>
    <source>
        <strain evidence="2">XY25</strain>
    </source>
</reference>
<evidence type="ECO:0000256" key="1">
    <source>
        <dbReference type="SAM" id="MobiDB-lite"/>
    </source>
</evidence>
<sequence>MKIEINPAQAGAGTPDNSPTLCRGDDKASSVSETELASGDDSLQSDPLRGSHGLSAGATHAATLPREARLPINRCNLPAVVLGGLTFQRYPAELLLDGVAELHRNLFQRLEAASPEQRGDVFRDYLTVHFRLERPEDMGFSGTRKGRAKANYIKMIRGWSFDADSREGAVLKGWVESRFGLTPRWHGQPLRDPSGSAYRRYQEMRAQGLYGTNAIEAQLDLVYTYCQFELAKRHHGARHVTLYRGVNRLADHEVLESRGKGQHVVLLNNLNSFTCSRERACEFGDYILAVDIPLTKIFFHCGLLPGVLQGEDEFLIIGGVAEVTLSTQ</sequence>
<keyword evidence="3" id="KW-1185">Reference proteome</keyword>
<feature type="compositionally biased region" description="Polar residues" evidence="1">
    <location>
        <begin position="29"/>
        <end position="45"/>
    </location>
</feature>
<dbReference type="InterPro" id="IPR009953">
    <property type="entry name" value="DRA_trans"/>
</dbReference>
<comment type="caution">
    <text evidence="2">The sequence shown here is derived from an EMBL/GenBank/DDBJ whole genome shotgun (WGS) entry which is preliminary data.</text>
</comment>
<evidence type="ECO:0000313" key="2">
    <source>
        <dbReference type="EMBL" id="MCG2576942.1"/>
    </source>
</evidence>